<evidence type="ECO:0000256" key="2">
    <source>
        <dbReference type="ARBA" id="ARBA00008598"/>
    </source>
</evidence>
<dbReference type="Proteomes" id="UP000249542">
    <property type="component" value="Unassembled WGS sequence"/>
</dbReference>
<keyword evidence="10" id="KW-0238">DNA-binding</keyword>
<dbReference type="RefSeq" id="WP_111540855.1">
    <property type="nucleotide sequence ID" value="NZ_QKYV01000004.1"/>
</dbReference>
<evidence type="ECO:0000256" key="1">
    <source>
        <dbReference type="ARBA" id="ARBA00000851"/>
    </source>
</evidence>
<keyword evidence="13" id="KW-1185">Reference proteome</keyword>
<protein>
    <recommendedName>
        <fullName evidence="3">type I site-specific deoxyribonuclease</fullName>
        <ecNumber evidence="3">3.1.21.3</ecNumber>
    </recommendedName>
</protein>
<dbReference type="Pfam" id="PF04313">
    <property type="entry name" value="HSDR_N"/>
    <property type="match status" value="1"/>
</dbReference>
<accession>A0A2W7I2F0</accession>
<dbReference type="PROSITE" id="PS51192">
    <property type="entry name" value="HELICASE_ATP_BIND_1"/>
    <property type="match status" value="1"/>
</dbReference>
<dbReference type="InterPro" id="IPR055180">
    <property type="entry name" value="HsdR_RecA-like_helicase_dom_2"/>
</dbReference>
<keyword evidence="7" id="KW-0255">Endonuclease</keyword>
<dbReference type="SMART" id="SM00487">
    <property type="entry name" value="DEXDc"/>
    <property type="match status" value="1"/>
</dbReference>
<dbReference type="InterPro" id="IPR014001">
    <property type="entry name" value="Helicase_ATP-bd"/>
</dbReference>
<evidence type="ECO:0000313" key="12">
    <source>
        <dbReference type="EMBL" id="PZW40468.1"/>
    </source>
</evidence>
<keyword evidence="9" id="KW-0067">ATP-binding</keyword>
<dbReference type="PANTHER" id="PTHR30195:SF15">
    <property type="entry name" value="TYPE I RESTRICTION ENZYME HINDI ENDONUCLEASE SUBUNIT"/>
    <property type="match status" value="1"/>
</dbReference>
<evidence type="ECO:0000256" key="6">
    <source>
        <dbReference type="ARBA" id="ARBA00022747"/>
    </source>
</evidence>
<dbReference type="GO" id="GO:0009035">
    <property type="term" value="F:type I site-specific deoxyribonuclease activity"/>
    <property type="evidence" value="ECO:0007669"/>
    <property type="project" value="UniProtKB-EC"/>
</dbReference>
<dbReference type="EC" id="3.1.21.3" evidence="3"/>
<evidence type="ECO:0000256" key="5">
    <source>
        <dbReference type="ARBA" id="ARBA00022741"/>
    </source>
</evidence>
<dbReference type="CDD" id="cd18800">
    <property type="entry name" value="SF2_C_EcoR124I-like"/>
    <property type="match status" value="1"/>
</dbReference>
<dbReference type="AlphaFoldDB" id="A0A2W7I2F0"/>
<gene>
    <name evidence="12" type="ORF">LX95_01531</name>
</gene>
<dbReference type="CDD" id="cd22332">
    <property type="entry name" value="HsdR_N"/>
    <property type="match status" value="1"/>
</dbReference>
<dbReference type="InterPro" id="IPR040980">
    <property type="entry name" value="SWI2_SNF2"/>
</dbReference>
<evidence type="ECO:0000256" key="10">
    <source>
        <dbReference type="ARBA" id="ARBA00023125"/>
    </source>
</evidence>
<dbReference type="Pfam" id="PF22679">
    <property type="entry name" value="T1R_D3-like"/>
    <property type="match status" value="1"/>
</dbReference>
<comment type="catalytic activity">
    <reaction evidence="1">
        <text>Endonucleolytic cleavage of DNA to give random double-stranded fragments with terminal 5'-phosphates, ATP is simultaneously hydrolyzed.</text>
        <dbReference type="EC" id="3.1.21.3"/>
    </reaction>
</comment>
<organism evidence="12 13">
    <name type="scientific">Mesonia algae</name>
    <dbReference type="NCBI Taxonomy" id="213248"/>
    <lineage>
        <taxon>Bacteria</taxon>
        <taxon>Pseudomonadati</taxon>
        <taxon>Bacteroidota</taxon>
        <taxon>Flavobacteriia</taxon>
        <taxon>Flavobacteriales</taxon>
        <taxon>Flavobacteriaceae</taxon>
        <taxon>Mesonia</taxon>
    </lineage>
</organism>
<reference evidence="12 13" key="1">
    <citation type="submission" date="2018-06" db="EMBL/GenBank/DDBJ databases">
        <title>Genomic Encyclopedia of Archaeal and Bacterial Type Strains, Phase II (KMG-II): from individual species to whole genera.</title>
        <authorList>
            <person name="Goeker M."/>
        </authorList>
    </citation>
    <scope>NUCLEOTIDE SEQUENCE [LARGE SCALE GENOMIC DNA]</scope>
    <source>
        <strain evidence="12 13">DSM 15361</strain>
    </source>
</reference>
<keyword evidence="5" id="KW-0547">Nucleotide-binding</keyword>
<dbReference type="SUPFAM" id="SSF52540">
    <property type="entry name" value="P-loop containing nucleoside triphosphate hydrolases"/>
    <property type="match status" value="2"/>
</dbReference>
<dbReference type="InterPro" id="IPR051268">
    <property type="entry name" value="Type-I_R_enzyme_R_subunit"/>
</dbReference>
<evidence type="ECO:0000313" key="13">
    <source>
        <dbReference type="Proteomes" id="UP000249542"/>
    </source>
</evidence>
<evidence type="ECO:0000256" key="7">
    <source>
        <dbReference type="ARBA" id="ARBA00022759"/>
    </source>
</evidence>
<dbReference type="EMBL" id="QKYV01000004">
    <property type="protein sequence ID" value="PZW40468.1"/>
    <property type="molecule type" value="Genomic_DNA"/>
</dbReference>
<evidence type="ECO:0000256" key="3">
    <source>
        <dbReference type="ARBA" id="ARBA00012654"/>
    </source>
</evidence>
<proteinExistence type="inferred from homology"/>
<dbReference type="InterPro" id="IPR027417">
    <property type="entry name" value="P-loop_NTPase"/>
</dbReference>
<keyword evidence="6" id="KW-0680">Restriction system</keyword>
<dbReference type="GO" id="GO:0005524">
    <property type="term" value="F:ATP binding"/>
    <property type="evidence" value="ECO:0007669"/>
    <property type="project" value="UniProtKB-KW"/>
</dbReference>
<name>A0A2W7I2F0_9FLAO</name>
<dbReference type="Pfam" id="PF18766">
    <property type="entry name" value="SWI2_SNF2"/>
    <property type="match status" value="1"/>
</dbReference>
<dbReference type="InterPro" id="IPR007409">
    <property type="entry name" value="Restrct_endonuc_type1_HsdR_N"/>
</dbReference>
<evidence type="ECO:0000256" key="8">
    <source>
        <dbReference type="ARBA" id="ARBA00022801"/>
    </source>
</evidence>
<keyword evidence="8" id="KW-0378">Hydrolase</keyword>
<sequence length="1063" mass="122904">MSDTSQPEYLYSELPALQLFERMGYTCGTAKNLDTRQDISEVIFKDQLLAAIKRINPQLDENNVQKAYHSITSITGTSLIEINKEIWEHLRGSKLSLKQKITGEEVFIPVYFIDYECIDNNDFQAISQLKYKGKTWNSAPDITIYINGLPIAVIECKSPKAQNAWESAFGDLKHYQENSEKLFHFNQLLVGIWKVGGKYGAIQAPKQFYSVYKPHKEEELSFLGEEPTHQDILLYSIFRKEQLLDLIRHFVIFENENGQLIKKLPRYQQLRATNKTITRLQEGRGGVVWHTQGSGKSITMAYVTRKLMAPEYGFDNPTVLIMTDRKDLDRQITTTFQNIGFKNVTQASSVAHLNTLLSNNYGKIITTTLQKFQETDTEDNSIQDQTELEENENFRIEKKVDADNNKLIKTTKELQQGKWVAIDKEEIELQHLSDKKNLYVLVDEAHRSHYGFLAAFMRSILPHAKFVAFTGTPISKEDKSTLGEFYGGQYIDVYTIKESVADGATKELFYDEGIAQLDVKKKELDKEFDEQFKDTSEEKKDVLKRAALRKYQLSYSRMRDVAKHIITHYRDKIYTDKHKAMLVTSGREAAIKYQKIFRELENEGFHQFTSKVVISLGSPKTDEIAKEYYTAVEHNKENPDNPMPIWLTAPEAVKTVTEDYKLPFGNENEKEKSGKKKYDNTAFLIVSDMLLTGYDAPIASVLYLDKALKEHNLLQAIARVNRSKKGKDAGYIVDYCGISSYLIQAMEIFNGDLRPDDILKNLAEELPRLALNHTKLVSFFKPMEIDRLYERERYIDAAIRFIEPLDKRDEFKVLLKEFNKSIHIVLPNIKAMKYEKDFKLYNEIKLQARNFYPDDEDLKVSREESTMLQNMIDRHLQSKGIENLLEEPISIIDKERFKEEMMNASPSTKELKMRNNLKHTIKVGLDKNPDFFKPLAQRLEELLKQKKEQRITETQLLLAYAGLGEEIAVEDKESNEKGFVTNQKKAVYNSMKIIFEEGAEDATHTLYDLIAGELSIVGWVDKTRVQKDIENKIKRFLRSKLTNIEAKLKAKDMLEILKKNKDA</sequence>
<evidence type="ECO:0000256" key="4">
    <source>
        <dbReference type="ARBA" id="ARBA00022722"/>
    </source>
</evidence>
<evidence type="ECO:0000256" key="9">
    <source>
        <dbReference type="ARBA" id="ARBA00022840"/>
    </source>
</evidence>
<comment type="similarity">
    <text evidence="2">Belongs to the HsdR family.</text>
</comment>
<keyword evidence="4" id="KW-0540">Nuclease</keyword>
<dbReference type="GO" id="GO:0003677">
    <property type="term" value="F:DNA binding"/>
    <property type="evidence" value="ECO:0007669"/>
    <property type="project" value="UniProtKB-KW"/>
</dbReference>
<evidence type="ECO:0000259" key="11">
    <source>
        <dbReference type="PROSITE" id="PS51192"/>
    </source>
</evidence>
<dbReference type="Gene3D" id="3.90.1570.50">
    <property type="match status" value="1"/>
</dbReference>
<dbReference type="Gene3D" id="3.40.50.300">
    <property type="entry name" value="P-loop containing nucleotide triphosphate hydrolases"/>
    <property type="match status" value="2"/>
</dbReference>
<dbReference type="PANTHER" id="PTHR30195">
    <property type="entry name" value="TYPE I SITE-SPECIFIC DEOXYRIBONUCLEASE PROTEIN SUBUNIT M AND R"/>
    <property type="match status" value="1"/>
</dbReference>
<comment type="caution">
    <text evidence="12">The sequence shown here is derived from an EMBL/GenBank/DDBJ whole genome shotgun (WGS) entry which is preliminary data.</text>
</comment>
<feature type="domain" description="Helicase ATP-binding" evidence="11">
    <location>
        <begin position="277"/>
        <end position="491"/>
    </location>
</feature>
<dbReference type="GO" id="GO:0009307">
    <property type="term" value="P:DNA restriction-modification system"/>
    <property type="evidence" value="ECO:0007669"/>
    <property type="project" value="UniProtKB-KW"/>
</dbReference>